<keyword evidence="3" id="KW-1185">Reference proteome</keyword>
<evidence type="ECO:0000256" key="1">
    <source>
        <dbReference type="SAM" id="Coils"/>
    </source>
</evidence>
<organism evidence="2 3">
    <name type="scientific">Timema podura</name>
    <name type="common">Walking stick</name>
    <dbReference type="NCBI Taxonomy" id="61482"/>
    <lineage>
        <taxon>Eukaryota</taxon>
        <taxon>Metazoa</taxon>
        <taxon>Ecdysozoa</taxon>
        <taxon>Arthropoda</taxon>
        <taxon>Hexapoda</taxon>
        <taxon>Insecta</taxon>
        <taxon>Pterygota</taxon>
        <taxon>Neoptera</taxon>
        <taxon>Polyneoptera</taxon>
        <taxon>Phasmatodea</taxon>
        <taxon>Timematodea</taxon>
        <taxon>Timematoidea</taxon>
        <taxon>Timematidae</taxon>
        <taxon>Timema</taxon>
    </lineage>
</organism>
<dbReference type="Gene3D" id="1.10.287.1490">
    <property type="match status" value="1"/>
</dbReference>
<dbReference type="Proteomes" id="UP001153148">
    <property type="component" value="Unassembled WGS sequence"/>
</dbReference>
<gene>
    <name evidence="2" type="ORF">TPAB3V08_LOCUS10781</name>
</gene>
<evidence type="ECO:0000313" key="2">
    <source>
        <dbReference type="EMBL" id="CAG2063834.1"/>
    </source>
</evidence>
<feature type="coiled-coil region" evidence="1">
    <location>
        <begin position="6"/>
        <end position="93"/>
    </location>
</feature>
<dbReference type="EMBL" id="CAJPIN010029579">
    <property type="protein sequence ID" value="CAG2063834.1"/>
    <property type="molecule type" value="Genomic_DNA"/>
</dbReference>
<evidence type="ECO:0000313" key="3">
    <source>
        <dbReference type="Proteomes" id="UP001153148"/>
    </source>
</evidence>
<proteinExistence type="predicted"/>
<protein>
    <submittedName>
        <fullName evidence="2">Uncharacterized protein</fullName>
    </submittedName>
</protein>
<comment type="caution">
    <text evidence="2">The sequence shown here is derived from an EMBL/GenBank/DDBJ whole genome shotgun (WGS) entry which is preliminary data.</text>
</comment>
<feature type="non-terminal residue" evidence="2">
    <location>
        <position position="105"/>
    </location>
</feature>
<accession>A0ABN7PCD2</accession>
<reference evidence="2" key="1">
    <citation type="submission" date="2021-03" db="EMBL/GenBank/DDBJ databases">
        <authorList>
            <person name="Tran Van P."/>
        </authorList>
    </citation>
    <scope>NUCLEOTIDE SEQUENCE</scope>
</reference>
<name>A0ABN7PCD2_TIMPD</name>
<sequence>MLRVGILEKITKISEVEKKLKETEDKLKKVEKTSSSNKGKVAKLEKELEEEREKVRLSESTQQEMTSGWLKERDNLKEQILEMQNKTRDLEKTIISKQQCIEKLV</sequence>
<keyword evidence="1" id="KW-0175">Coiled coil</keyword>